<accession>A0ABN2MQD1</accession>
<dbReference type="Proteomes" id="UP001500218">
    <property type="component" value="Unassembled WGS sequence"/>
</dbReference>
<gene>
    <name evidence="3" type="ORF">GCM10009682_61680</name>
</gene>
<keyword evidence="4" id="KW-1185">Reference proteome</keyword>
<dbReference type="EMBL" id="BAAALT010000288">
    <property type="protein sequence ID" value="GAA1835137.1"/>
    <property type="molecule type" value="Genomic_DNA"/>
</dbReference>
<keyword evidence="2" id="KW-1133">Transmembrane helix</keyword>
<name>A0ABN2MQD1_9ACTN</name>
<evidence type="ECO:0008006" key="5">
    <source>
        <dbReference type="Google" id="ProtNLM"/>
    </source>
</evidence>
<keyword evidence="2" id="KW-0472">Membrane</keyword>
<evidence type="ECO:0000313" key="4">
    <source>
        <dbReference type="Proteomes" id="UP001500218"/>
    </source>
</evidence>
<dbReference type="RefSeq" id="WP_344140137.1">
    <property type="nucleotide sequence ID" value="NZ_BAAALT010000288.1"/>
</dbReference>
<feature type="transmembrane region" description="Helical" evidence="2">
    <location>
        <begin position="55"/>
        <end position="72"/>
    </location>
</feature>
<feature type="transmembrane region" description="Helical" evidence="2">
    <location>
        <begin position="30"/>
        <end position="49"/>
    </location>
</feature>
<proteinExistence type="predicted"/>
<sequence>MSADEADQPVTWTTEETTEERTTRHRRHSYVLAGVVATAGVVGFVLTVATGRTDSAMLFVGLPTLLALAVVLSPPARSVHGMTFKGITVGLLIAAVLLHEGAICVLLAAPLVYGVGHLVTAVIARNVRRHLAVVPLALLLGAEGVVPSWRAEPVQEVSVTHTVAATPAEVAERVAAGPRLASAPRPFLLTGMPLPEHIGGAGIDPGDRWVFHFHGDAHGPGGQVVTEVVGRTADSVRFRVVSDTSITARWLDWRDAAFQWRPVAGGTEVTLRIAFTRGLDPSWYFGPLDHVLTDAAADYLLDALNLTDQL</sequence>
<organism evidence="3 4">
    <name type="scientific">Luedemannella flava</name>
    <dbReference type="NCBI Taxonomy" id="349316"/>
    <lineage>
        <taxon>Bacteria</taxon>
        <taxon>Bacillati</taxon>
        <taxon>Actinomycetota</taxon>
        <taxon>Actinomycetes</taxon>
        <taxon>Micromonosporales</taxon>
        <taxon>Micromonosporaceae</taxon>
        <taxon>Luedemannella</taxon>
    </lineage>
</organism>
<reference evidence="3 4" key="1">
    <citation type="journal article" date="2019" name="Int. J. Syst. Evol. Microbiol.">
        <title>The Global Catalogue of Microorganisms (GCM) 10K type strain sequencing project: providing services to taxonomists for standard genome sequencing and annotation.</title>
        <authorList>
            <consortium name="The Broad Institute Genomics Platform"/>
            <consortium name="The Broad Institute Genome Sequencing Center for Infectious Disease"/>
            <person name="Wu L."/>
            <person name="Ma J."/>
        </authorList>
    </citation>
    <scope>NUCLEOTIDE SEQUENCE [LARGE SCALE GENOMIC DNA]</scope>
    <source>
        <strain evidence="3 4">JCM 13250</strain>
    </source>
</reference>
<feature type="transmembrane region" description="Helical" evidence="2">
    <location>
        <begin position="79"/>
        <end position="99"/>
    </location>
</feature>
<evidence type="ECO:0000313" key="3">
    <source>
        <dbReference type="EMBL" id="GAA1835137.1"/>
    </source>
</evidence>
<evidence type="ECO:0000256" key="2">
    <source>
        <dbReference type="SAM" id="Phobius"/>
    </source>
</evidence>
<feature type="region of interest" description="Disordered" evidence="1">
    <location>
        <begin position="1"/>
        <end position="24"/>
    </location>
</feature>
<evidence type="ECO:0000256" key="1">
    <source>
        <dbReference type="SAM" id="MobiDB-lite"/>
    </source>
</evidence>
<dbReference type="SUPFAM" id="SSF55961">
    <property type="entry name" value="Bet v1-like"/>
    <property type="match status" value="1"/>
</dbReference>
<keyword evidence="2" id="KW-0812">Transmembrane</keyword>
<comment type="caution">
    <text evidence="3">The sequence shown here is derived from an EMBL/GenBank/DDBJ whole genome shotgun (WGS) entry which is preliminary data.</text>
</comment>
<protein>
    <recommendedName>
        <fullName evidence="5">Polyketide cyclase / dehydrase and lipid transport</fullName>
    </recommendedName>
</protein>